<sequence length="20" mass="2304">MVTFHYSTSTADVSKNKHYS</sequence>
<evidence type="ECO:0000256" key="1">
    <source>
        <dbReference type="SAM" id="MobiDB-lite"/>
    </source>
</evidence>
<reference evidence="2" key="2">
    <citation type="journal article" date="2015" name="Data Brief">
        <title>Shoot transcriptome of the giant reed, Arundo donax.</title>
        <authorList>
            <person name="Barrero R.A."/>
            <person name="Guerrero F.D."/>
            <person name="Moolhuijzen P."/>
            <person name="Goolsby J.A."/>
            <person name="Tidwell J."/>
            <person name="Bellgard S.E."/>
            <person name="Bellgard M.I."/>
        </authorList>
    </citation>
    <scope>NUCLEOTIDE SEQUENCE</scope>
    <source>
        <tissue evidence="2">Shoot tissue taken approximately 20 cm above the soil surface</tissue>
    </source>
</reference>
<evidence type="ECO:0000313" key="2">
    <source>
        <dbReference type="EMBL" id="JAD24042.1"/>
    </source>
</evidence>
<name>A0A0A8YN45_ARUDO</name>
<feature type="compositionally biased region" description="Polar residues" evidence="1">
    <location>
        <begin position="1"/>
        <end position="13"/>
    </location>
</feature>
<reference evidence="2" key="1">
    <citation type="submission" date="2014-09" db="EMBL/GenBank/DDBJ databases">
        <authorList>
            <person name="Magalhaes I.L.F."/>
            <person name="Oliveira U."/>
            <person name="Santos F.R."/>
            <person name="Vidigal T.H.D.A."/>
            <person name="Brescovit A.D."/>
            <person name="Santos A.J."/>
        </authorList>
    </citation>
    <scope>NUCLEOTIDE SEQUENCE</scope>
    <source>
        <tissue evidence="2">Shoot tissue taken approximately 20 cm above the soil surface</tissue>
    </source>
</reference>
<proteinExistence type="predicted"/>
<feature type="region of interest" description="Disordered" evidence="1">
    <location>
        <begin position="1"/>
        <end position="20"/>
    </location>
</feature>
<dbReference type="EMBL" id="GBRH01273853">
    <property type="protein sequence ID" value="JAD24042.1"/>
    <property type="molecule type" value="Transcribed_RNA"/>
</dbReference>
<organism evidence="2">
    <name type="scientific">Arundo donax</name>
    <name type="common">Giant reed</name>
    <name type="synonym">Donax arundinaceus</name>
    <dbReference type="NCBI Taxonomy" id="35708"/>
    <lineage>
        <taxon>Eukaryota</taxon>
        <taxon>Viridiplantae</taxon>
        <taxon>Streptophyta</taxon>
        <taxon>Embryophyta</taxon>
        <taxon>Tracheophyta</taxon>
        <taxon>Spermatophyta</taxon>
        <taxon>Magnoliopsida</taxon>
        <taxon>Liliopsida</taxon>
        <taxon>Poales</taxon>
        <taxon>Poaceae</taxon>
        <taxon>PACMAD clade</taxon>
        <taxon>Arundinoideae</taxon>
        <taxon>Arundineae</taxon>
        <taxon>Arundo</taxon>
    </lineage>
</organism>
<accession>A0A0A8YN45</accession>
<dbReference type="AlphaFoldDB" id="A0A0A8YN45"/>
<protein>
    <submittedName>
        <fullName evidence="2">Uncharacterized protein</fullName>
    </submittedName>
</protein>